<proteinExistence type="predicted"/>
<feature type="non-terminal residue" evidence="2">
    <location>
        <position position="416"/>
    </location>
</feature>
<evidence type="ECO:0000313" key="3">
    <source>
        <dbReference type="Proteomes" id="UP001187531"/>
    </source>
</evidence>
<dbReference type="Pfam" id="PF14779">
    <property type="entry name" value="BBS1"/>
    <property type="match status" value="1"/>
</dbReference>
<evidence type="ECO:0000259" key="1">
    <source>
        <dbReference type="Pfam" id="PF14779"/>
    </source>
</evidence>
<dbReference type="AlphaFoldDB" id="A0AA88HH49"/>
<name>A0AA88HH49_ARTSF</name>
<dbReference type="GO" id="GO:0005113">
    <property type="term" value="F:patched binding"/>
    <property type="evidence" value="ECO:0007669"/>
    <property type="project" value="TreeGrafter"/>
</dbReference>
<protein>
    <recommendedName>
        <fullName evidence="1">Bardet-Biedl syndrome 1 N-terminal domain-containing protein</fullName>
    </recommendedName>
</protein>
<dbReference type="Proteomes" id="UP001187531">
    <property type="component" value="Unassembled WGS sequence"/>
</dbReference>
<dbReference type="PANTHER" id="PTHR20870:SF0">
    <property type="entry name" value="BARDET-BIEDL SYNDROME 1 PROTEIN"/>
    <property type="match status" value="1"/>
</dbReference>
<accession>A0AA88HH49</accession>
<keyword evidence="3" id="KW-1185">Reference proteome</keyword>
<dbReference type="PANTHER" id="PTHR20870">
    <property type="entry name" value="BARDET-BIEDL SYNDROME 1 PROTEIN"/>
    <property type="match status" value="1"/>
</dbReference>
<sequence>VVNKDTAISAKIPGTPSGLVCFSAGVSRSTFAPCIVAVACKDVLYMYKLMKPFFKFKIPAIEIPEHEEEILKKVSQSSSNEEVEEMSRLLLDGSNLSLFAQSLSLANEGDRYAMMTLYKSAPQDSITTLSTLTKNHHQSSLVLTTLSRRVIIVDCETFSVLCQFAVPVVANHVACRGVYESDYKIAFSGKRGQVYTTQNEDLHNSVAYFYEEIKTLAYVDKVLVVSSELEVSGFTSKGKRLWTVPLWTKMLSICTFYPPSSLSPVIAVAIFNSILFYRDGVLVETLLLSEKPKLLTSTRLNTGESALAIVSYDGNISIQIPNRNVTFSSKVNDLFERLDKVNSDVRKQVGNNYKNVTKQFTPRKTDSFIDAEAKVYHTEEGSIVSIRLFNTSSNSSLVQVSIFPDNDVNVHSLIKK</sequence>
<dbReference type="GO" id="GO:0061512">
    <property type="term" value="P:protein localization to cilium"/>
    <property type="evidence" value="ECO:0007669"/>
    <property type="project" value="TreeGrafter"/>
</dbReference>
<feature type="domain" description="Bardet-Biedl syndrome 1 N-terminal" evidence="1">
    <location>
        <begin position="9"/>
        <end position="196"/>
    </location>
</feature>
<dbReference type="GO" id="GO:0005813">
    <property type="term" value="C:centrosome"/>
    <property type="evidence" value="ECO:0007669"/>
    <property type="project" value="TreeGrafter"/>
</dbReference>
<dbReference type="GO" id="GO:0034464">
    <property type="term" value="C:BBSome"/>
    <property type="evidence" value="ECO:0007669"/>
    <property type="project" value="InterPro"/>
</dbReference>
<dbReference type="EMBL" id="JAVRJZ010000016">
    <property type="protein sequence ID" value="KAK2711218.1"/>
    <property type="molecule type" value="Genomic_DNA"/>
</dbReference>
<feature type="non-terminal residue" evidence="2">
    <location>
        <position position="1"/>
    </location>
</feature>
<reference evidence="2" key="1">
    <citation type="submission" date="2023-07" db="EMBL/GenBank/DDBJ databases">
        <title>Chromosome-level genome assembly of Artemia franciscana.</title>
        <authorList>
            <person name="Jo E."/>
        </authorList>
    </citation>
    <scope>NUCLEOTIDE SEQUENCE</scope>
    <source>
        <tissue evidence="2">Whole body</tissue>
    </source>
</reference>
<organism evidence="2 3">
    <name type="scientific">Artemia franciscana</name>
    <name type="common">Brine shrimp</name>
    <name type="synonym">Artemia sanfranciscana</name>
    <dbReference type="NCBI Taxonomy" id="6661"/>
    <lineage>
        <taxon>Eukaryota</taxon>
        <taxon>Metazoa</taxon>
        <taxon>Ecdysozoa</taxon>
        <taxon>Arthropoda</taxon>
        <taxon>Crustacea</taxon>
        <taxon>Branchiopoda</taxon>
        <taxon>Anostraca</taxon>
        <taxon>Artemiidae</taxon>
        <taxon>Artemia</taxon>
    </lineage>
</organism>
<dbReference type="InterPro" id="IPR032728">
    <property type="entry name" value="BBS1_N"/>
</dbReference>
<evidence type="ECO:0000313" key="2">
    <source>
        <dbReference type="EMBL" id="KAK2711218.1"/>
    </source>
</evidence>
<dbReference type="GO" id="GO:1905515">
    <property type="term" value="P:non-motile cilium assembly"/>
    <property type="evidence" value="ECO:0007669"/>
    <property type="project" value="InterPro"/>
</dbReference>
<comment type="caution">
    <text evidence="2">The sequence shown here is derived from an EMBL/GenBank/DDBJ whole genome shotgun (WGS) entry which is preliminary data.</text>
</comment>
<dbReference type="GO" id="GO:0005930">
    <property type="term" value="C:axoneme"/>
    <property type="evidence" value="ECO:0007669"/>
    <property type="project" value="TreeGrafter"/>
</dbReference>
<dbReference type="GO" id="GO:0005119">
    <property type="term" value="F:smoothened binding"/>
    <property type="evidence" value="ECO:0007669"/>
    <property type="project" value="TreeGrafter"/>
</dbReference>
<dbReference type="InterPro" id="IPR028784">
    <property type="entry name" value="BBS1"/>
</dbReference>
<gene>
    <name evidence="2" type="ORF">QYM36_012408</name>
</gene>